<feature type="binding site" evidence="9 11">
    <location>
        <position position="121"/>
    </location>
    <ligand>
        <name>substrate</name>
    </ligand>
</feature>
<dbReference type="GO" id="GO:0006207">
    <property type="term" value="P:'de novo' pyrimidine nucleobase biosynthetic process"/>
    <property type="evidence" value="ECO:0007669"/>
    <property type="project" value="InterPro"/>
</dbReference>
<dbReference type="FunFam" id="3.20.20.70:FF:000015">
    <property type="entry name" value="Orotidine 5'-phosphate decarboxylase"/>
    <property type="match status" value="1"/>
</dbReference>
<feature type="active site" description="For OMPdecase activity" evidence="10">
    <location>
        <position position="61"/>
    </location>
</feature>
<dbReference type="NCBIfam" id="TIGR01740">
    <property type="entry name" value="pyrF"/>
    <property type="match status" value="1"/>
</dbReference>
<evidence type="ECO:0000256" key="7">
    <source>
        <dbReference type="ARBA" id="ARBA00049157"/>
    </source>
</evidence>
<feature type="binding site" evidence="9">
    <location>
        <begin position="61"/>
        <end position="70"/>
    </location>
    <ligand>
        <name>substrate</name>
    </ligand>
</feature>
<dbReference type="InterPro" id="IPR013785">
    <property type="entry name" value="Aldolase_TIM"/>
</dbReference>
<dbReference type="OrthoDB" id="9806203at2"/>
<gene>
    <name evidence="9" type="primary">pyrF</name>
    <name evidence="14" type="ORF">EIK76_01345</name>
</gene>
<feature type="active site" description="Proton donor" evidence="9">
    <location>
        <position position="63"/>
    </location>
</feature>
<dbReference type="Pfam" id="PF00215">
    <property type="entry name" value="OMPdecase"/>
    <property type="match status" value="1"/>
</dbReference>
<comment type="similarity">
    <text evidence="8 9">Belongs to the OMP decarboxylase family. Type 1 subfamily.</text>
</comment>
<dbReference type="InterPro" id="IPR011060">
    <property type="entry name" value="RibuloseP-bd_barrel"/>
</dbReference>
<dbReference type="RefSeq" id="WP_046521530.1">
    <property type="nucleotide sequence ID" value="NZ_LAVS01000098.1"/>
</dbReference>
<keyword evidence="4 9" id="KW-0210">Decarboxylase</keyword>
<dbReference type="HAMAP" id="MF_01200_B">
    <property type="entry name" value="OMPdecase_type1_B"/>
    <property type="match status" value="1"/>
</dbReference>
<feature type="active site" description="For OMPdecase activity" evidence="10">
    <location>
        <position position="66"/>
    </location>
</feature>
<protein>
    <recommendedName>
        <fullName evidence="9">Orotidine 5'-phosphate decarboxylase</fullName>
        <ecNumber evidence="9">4.1.1.23</ecNumber>
    </recommendedName>
    <alternativeName>
        <fullName evidence="9">OMP decarboxylase</fullName>
        <shortName evidence="9">OMPDCase</shortName>
        <shortName evidence="9">OMPdecase</shortName>
    </alternativeName>
</protein>
<dbReference type="PROSITE" id="PS00156">
    <property type="entry name" value="OMPDECASE"/>
    <property type="match status" value="1"/>
</dbReference>
<feature type="active site" description="For OMPdecase activity" evidence="10">
    <location>
        <position position="63"/>
    </location>
</feature>
<sequence length="235" mass="25669">MNNTSPIVVALDFEQKSAALNLVSQLDPALCRLKVGKEMFTHFGPDFVKELQQRKFDVFLDLKFHDIPNTVAKAVKASADLGVWMVNVHACGGSRMMIAAREALESFGKEKPLLIAVTVLTSMEQSDLVELGINLTPQQQVLRLAGLVDQSGLDGVVCSAQEAVELKQQFGKEFCLVTPGIRPAFATADDQKRVMTPADALQAGVDYMVIGRPITKAADPLSALQQIYREIYPAH</sequence>
<dbReference type="SMART" id="SM00934">
    <property type="entry name" value="OMPdecase"/>
    <property type="match status" value="1"/>
</dbReference>
<evidence type="ECO:0000313" key="14">
    <source>
        <dbReference type="EMBL" id="RRJ22760.1"/>
    </source>
</evidence>
<evidence type="ECO:0000256" key="10">
    <source>
        <dbReference type="PIRSR" id="PIRSR614732-1"/>
    </source>
</evidence>
<evidence type="ECO:0000256" key="11">
    <source>
        <dbReference type="PIRSR" id="PIRSR614732-2"/>
    </source>
</evidence>
<evidence type="ECO:0000256" key="1">
    <source>
        <dbReference type="ARBA" id="ARBA00002356"/>
    </source>
</evidence>
<evidence type="ECO:0000256" key="12">
    <source>
        <dbReference type="RuleBase" id="RU000512"/>
    </source>
</evidence>
<feature type="binding site" evidence="9 11">
    <location>
        <position position="191"/>
    </location>
    <ligand>
        <name>substrate</name>
    </ligand>
</feature>
<comment type="function">
    <text evidence="1 9">Catalyzes the decarboxylation of orotidine 5'-monophosphate (OMP) to uridine 5'-monophosphate (UMP).</text>
</comment>
<dbReference type="GO" id="GO:0005829">
    <property type="term" value="C:cytosol"/>
    <property type="evidence" value="ECO:0007669"/>
    <property type="project" value="TreeGrafter"/>
</dbReference>
<comment type="caution">
    <text evidence="14">The sequence shown here is derived from an EMBL/GenBank/DDBJ whole genome shotgun (WGS) entry which is preliminary data.</text>
</comment>
<dbReference type="EMBL" id="RRCF01000001">
    <property type="protein sequence ID" value="RRJ22760.1"/>
    <property type="molecule type" value="Genomic_DNA"/>
</dbReference>
<feature type="binding site" evidence="9 11">
    <location>
        <position position="182"/>
    </location>
    <ligand>
        <name>substrate</name>
    </ligand>
</feature>
<evidence type="ECO:0000256" key="3">
    <source>
        <dbReference type="ARBA" id="ARBA00011738"/>
    </source>
</evidence>
<accession>A0A3P3QQM2</accession>
<evidence type="ECO:0000313" key="15">
    <source>
        <dbReference type="Proteomes" id="UP000276260"/>
    </source>
</evidence>
<dbReference type="InterPro" id="IPR047596">
    <property type="entry name" value="OMPdecase_bac"/>
</dbReference>
<keyword evidence="6 9" id="KW-0456">Lyase</keyword>
<evidence type="ECO:0000256" key="5">
    <source>
        <dbReference type="ARBA" id="ARBA00022975"/>
    </source>
</evidence>
<feature type="binding site" evidence="9 11">
    <location>
        <position position="211"/>
    </location>
    <ligand>
        <name>substrate</name>
    </ligand>
</feature>
<evidence type="ECO:0000259" key="13">
    <source>
        <dbReference type="SMART" id="SM00934"/>
    </source>
</evidence>
<keyword evidence="5 9" id="KW-0665">Pyrimidine biosynthesis</keyword>
<comment type="subunit">
    <text evidence="3 9">Homodimer.</text>
</comment>
<dbReference type="InterPro" id="IPR014732">
    <property type="entry name" value="OMPdecase"/>
</dbReference>
<dbReference type="PANTHER" id="PTHR32119">
    <property type="entry name" value="OROTIDINE 5'-PHOSPHATE DECARBOXYLASE"/>
    <property type="match status" value="1"/>
</dbReference>
<feature type="binding site" evidence="9 11">
    <location>
        <position position="34"/>
    </location>
    <ligand>
        <name>substrate</name>
    </ligand>
</feature>
<dbReference type="NCBIfam" id="NF001273">
    <property type="entry name" value="PRK00230.1"/>
    <property type="match status" value="1"/>
</dbReference>
<comment type="catalytic activity">
    <reaction evidence="7 9 12">
        <text>orotidine 5'-phosphate + H(+) = UMP + CO2</text>
        <dbReference type="Rhea" id="RHEA:11596"/>
        <dbReference type="ChEBI" id="CHEBI:15378"/>
        <dbReference type="ChEBI" id="CHEBI:16526"/>
        <dbReference type="ChEBI" id="CHEBI:57538"/>
        <dbReference type="ChEBI" id="CHEBI:57865"/>
        <dbReference type="EC" id="4.1.1.23"/>
    </reaction>
</comment>
<evidence type="ECO:0000256" key="6">
    <source>
        <dbReference type="ARBA" id="ARBA00023239"/>
    </source>
</evidence>
<dbReference type="CDD" id="cd04725">
    <property type="entry name" value="OMP_decarboxylase_like"/>
    <property type="match status" value="1"/>
</dbReference>
<evidence type="ECO:0000256" key="2">
    <source>
        <dbReference type="ARBA" id="ARBA00004861"/>
    </source>
</evidence>
<feature type="binding site" evidence="9 11">
    <location>
        <position position="12"/>
    </location>
    <ligand>
        <name>substrate</name>
    </ligand>
</feature>
<dbReference type="GO" id="GO:0044205">
    <property type="term" value="P:'de novo' UMP biosynthetic process"/>
    <property type="evidence" value="ECO:0007669"/>
    <property type="project" value="UniProtKB-UniRule"/>
</dbReference>
<evidence type="ECO:0000256" key="9">
    <source>
        <dbReference type="HAMAP-Rule" id="MF_01200"/>
    </source>
</evidence>
<evidence type="ECO:0000256" key="8">
    <source>
        <dbReference type="ARBA" id="ARBA00061012"/>
    </source>
</evidence>
<dbReference type="UniPathway" id="UPA00070">
    <property type="reaction ID" value="UER00120"/>
</dbReference>
<dbReference type="AlphaFoldDB" id="A0A3P3QQM2"/>
<proteinExistence type="inferred from homology"/>
<dbReference type="Proteomes" id="UP000276260">
    <property type="component" value="Unassembled WGS sequence"/>
</dbReference>
<feature type="binding site" evidence="9 11">
    <location>
        <position position="212"/>
    </location>
    <ligand>
        <name>substrate</name>
    </ligand>
</feature>
<evidence type="ECO:0000256" key="4">
    <source>
        <dbReference type="ARBA" id="ARBA00022793"/>
    </source>
</evidence>
<dbReference type="GO" id="GO:0004590">
    <property type="term" value="F:orotidine-5'-phosphate decarboxylase activity"/>
    <property type="evidence" value="ECO:0007669"/>
    <property type="project" value="UniProtKB-UniRule"/>
</dbReference>
<reference evidence="14 15" key="1">
    <citation type="submission" date="2018-11" db="EMBL/GenBank/DDBJ databases">
        <title>Draft genome analysis of Rheinheimera mesophila isolated from an industrial waste site.</title>
        <authorList>
            <person name="Yu Q."/>
            <person name="Qi Y."/>
            <person name="Zhang H."/>
            <person name="Lu Y."/>
            <person name="Pu J."/>
        </authorList>
    </citation>
    <scope>NUCLEOTIDE SEQUENCE [LARGE SCALE GENOMIC DNA]</scope>
    <source>
        <strain evidence="14 15">IITR13</strain>
    </source>
</reference>
<dbReference type="PANTHER" id="PTHR32119:SF2">
    <property type="entry name" value="OROTIDINE 5'-PHOSPHATE DECARBOXYLASE"/>
    <property type="match status" value="1"/>
</dbReference>
<dbReference type="SUPFAM" id="SSF51366">
    <property type="entry name" value="Ribulose-phoshate binding barrel"/>
    <property type="match status" value="1"/>
</dbReference>
<dbReference type="Gene3D" id="3.20.20.70">
    <property type="entry name" value="Aldolase class I"/>
    <property type="match status" value="1"/>
</dbReference>
<organism evidence="14 15">
    <name type="scientific">Rheinheimera mesophila</name>
    <dbReference type="NCBI Taxonomy" id="1547515"/>
    <lineage>
        <taxon>Bacteria</taxon>
        <taxon>Pseudomonadati</taxon>
        <taxon>Pseudomonadota</taxon>
        <taxon>Gammaproteobacteria</taxon>
        <taxon>Chromatiales</taxon>
        <taxon>Chromatiaceae</taxon>
        <taxon>Rheinheimera</taxon>
    </lineage>
</organism>
<dbReference type="EC" id="4.1.1.23" evidence="9"/>
<name>A0A3P3QQM2_9GAMM</name>
<comment type="pathway">
    <text evidence="2 9 12">Pyrimidine metabolism; UMP biosynthesis via de novo pathway; UMP from orotate: step 2/2.</text>
</comment>
<dbReference type="InterPro" id="IPR018089">
    <property type="entry name" value="OMPdecase_AS"/>
</dbReference>
<keyword evidence="15" id="KW-1185">Reference proteome</keyword>
<dbReference type="InterPro" id="IPR001754">
    <property type="entry name" value="OMPdeCOase_dom"/>
</dbReference>
<feature type="domain" description="Orotidine 5'-phosphate decarboxylase" evidence="13">
    <location>
        <begin position="6"/>
        <end position="227"/>
    </location>
</feature>